<gene>
    <name evidence="3" type="ORF">ACFPJ6_05630</name>
</gene>
<keyword evidence="4" id="KW-1185">Reference proteome</keyword>
<keyword evidence="2" id="KW-1133">Transmembrane helix</keyword>
<feature type="transmembrane region" description="Helical" evidence="2">
    <location>
        <begin position="840"/>
        <end position="862"/>
    </location>
</feature>
<feature type="compositionally biased region" description="Low complexity" evidence="1">
    <location>
        <begin position="900"/>
        <end position="911"/>
    </location>
</feature>
<dbReference type="RefSeq" id="WP_340267226.1">
    <property type="nucleotide sequence ID" value="NZ_JBBEOG010000001.1"/>
</dbReference>
<dbReference type="InterPro" id="IPR050834">
    <property type="entry name" value="Glycosyltransf_2"/>
</dbReference>
<comment type="caution">
    <text evidence="3">The sequence shown here is derived from an EMBL/GenBank/DDBJ whole genome shotgun (WGS) entry which is preliminary data.</text>
</comment>
<feature type="transmembrane region" description="Helical" evidence="2">
    <location>
        <begin position="794"/>
        <end position="813"/>
    </location>
</feature>
<accession>A0ABW0GK63</accession>
<evidence type="ECO:0000256" key="2">
    <source>
        <dbReference type="SAM" id="Phobius"/>
    </source>
</evidence>
<feature type="transmembrane region" description="Helical" evidence="2">
    <location>
        <begin position="544"/>
        <end position="566"/>
    </location>
</feature>
<dbReference type="Pfam" id="PF13641">
    <property type="entry name" value="Glyco_tranf_2_3"/>
    <property type="match status" value="1"/>
</dbReference>
<feature type="transmembrane region" description="Helical" evidence="2">
    <location>
        <begin position="664"/>
        <end position="683"/>
    </location>
</feature>
<proteinExistence type="predicted"/>
<feature type="transmembrane region" description="Helical" evidence="2">
    <location>
        <begin position="578"/>
        <end position="602"/>
    </location>
</feature>
<dbReference type="SUPFAM" id="SSF53448">
    <property type="entry name" value="Nucleotide-diphospho-sugar transferases"/>
    <property type="match status" value="1"/>
</dbReference>
<evidence type="ECO:0000313" key="3">
    <source>
        <dbReference type="EMBL" id="MFC5380263.1"/>
    </source>
</evidence>
<name>A0ABW0GK63_9MICO</name>
<organism evidence="3 4">
    <name type="scientific">Aquipuribacter nitratireducens</name>
    <dbReference type="NCBI Taxonomy" id="650104"/>
    <lineage>
        <taxon>Bacteria</taxon>
        <taxon>Bacillati</taxon>
        <taxon>Actinomycetota</taxon>
        <taxon>Actinomycetes</taxon>
        <taxon>Micrococcales</taxon>
        <taxon>Intrasporangiaceae</taxon>
        <taxon>Aquipuribacter</taxon>
    </lineage>
</organism>
<evidence type="ECO:0000256" key="1">
    <source>
        <dbReference type="SAM" id="MobiDB-lite"/>
    </source>
</evidence>
<dbReference type="PANTHER" id="PTHR43685">
    <property type="entry name" value="GLYCOSYLTRANSFERASE"/>
    <property type="match status" value="1"/>
</dbReference>
<feature type="transmembrane region" description="Helical" evidence="2">
    <location>
        <begin position="314"/>
        <end position="337"/>
    </location>
</feature>
<reference evidence="4" key="1">
    <citation type="journal article" date="2019" name="Int. J. Syst. Evol. Microbiol.">
        <title>The Global Catalogue of Microorganisms (GCM) 10K type strain sequencing project: providing services to taxonomists for standard genome sequencing and annotation.</title>
        <authorList>
            <consortium name="The Broad Institute Genomics Platform"/>
            <consortium name="The Broad Institute Genome Sequencing Center for Infectious Disease"/>
            <person name="Wu L."/>
            <person name="Ma J."/>
        </authorList>
    </citation>
    <scope>NUCLEOTIDE SEQUENCE [LARGE SCALE GENOMIC DNA]</scope>
    <source>
        <strain evidence="4">CCUG 43114</strain>
    </source>
</reference>
<feature type="transmembrane region" description="Helical" evidence="2">
    <location>
        <begin position="1164"/>
        <end position="1186"/>
    </location>
</feature>
<feature type="transmembrane region" description="Helical" evidence="2">
    <location>
        <begin position="622"/>
        <end position="652"/>
    </location>
</feature>
<evidence type="ECO:0000313" key="4">
    <source>
        <dbReference type="Proteomes" id="UP001596122"/>
    </source>
</evidence>
<feature type="transmembrane region" description="Helical" evidence="2">
    <location>
        <begin position="768"/>
        <end position="788"/>
    </location>
</feature>
<sequence>MSLLGVGVDDAGGPAGAHPGAPAPHVTAVLVVHDGAPWLPRALAALAGSTRRPDVVVAVDAGSRDRSAALLDTALLDSPVVPGSPVVDAVVQAPREAALGDSVARGLAAAADLPGGRPGHGVAGGPAWVWLLHDDCAPEPDALEQLLSAVTAGPTIAVAGCKQRGWDDAHRLVEAGATVTPGGRRLTDVAPGDLDQGQLDGRGDVLVVSTAGMLVRADVLADLGGLDPGLPLVGDDVDLCVRVRRAGHRVSVVPSAVVRHAAALETGAREATALRGRLGRGVGAPAPRAGGPRGGLAAARRAHWLHTRAVQAPLLLVPLLLLWVVVAAPARAVFWLLRRDPGAAWAELAALLHLLAHLHRVVRSRWRSRRTRAVPASALRPLRPTRLQVLRDEVDAWRVRRALARRQPEPDDEPPLGALETGPVADEYIHLDLGAGGPLKGVVRHPLTYLVPLVALVAALPAVRSLLRPLPDDPAGAGAGPQIGAGGATAGELWGRALSDWREVGAGTAAPADPATTVWAALTSVVSLLQGDGWDASSVGSARAWVAVAAPLVALCGAYLAAHLVVRRPWPAGALALTWALLPVTGLLGTVDAGTLVGHALLPFLALALVGCLGTRPVRSAGAAALLATVVVALEPAAWPALVLGAAVVGGLGGWRRRAGWRAALPPVVSLWPAAVLAPWAVLLPAAPRLLLVDPRAADPSLLPLPTLTDVAPAGRRLVEAALAGEVQVAEVPLPDAAAVVALVVLGAAVLAAAVLALLGVARGRVPAAWAALLVGAAALLTGALAVWRAGAVPSVPTSAAALAGLLVVALLVRDLDDPDRRPARLDALARRSAWRTRRLLLPLVPVGALVAAGVTAAAGALPPLPSPLPAAALVASASELSTRTLVVEATGDDGGGNPDTAAGDAQDATGLPPEVRWSVTRGPAGPGQASVPSLLLESPQRAGDAELDRTVATLLGEQEAGSAGADGAGAVAAELAAAGVGWVVVSGPPALDTAVAQRGGLVRTAVEPGRTTWRVDGAAVRDAGGTEPARARVVPAAGGSAAALPLDGLRADLPAGEEGRLLVLADNAHPGWAATLDGAVLTPTRADGWAQAFELPATGGVLRLRPPTVRPDAELLALAAAAVALLALVWPGRAAVPWPWRGRRTTRTTLGLRRRVLVRSGRLAAGGAALVVVTALAVATTGVLAGQVRVRTAAAAAATDAGTGAAGADRLLERAVAPLAPVVTALQDLRVAAPDPASTAPLLGLARAGAEQACPDGTTPPPAFPVDAARGLEASVVRDGDDRGLSVTACPLSATTSWLLLGSTGVGERPEVRVTGTGETAAVVDLAVGSVDGPVDTPAATGVLVPPGETTSLRVDAVAPDLPVVLVRVTARDGTVAVTGSDTGLAGLVPLGRARAAAQTAPDRTAVLPAVVVPAGPDAVSRVLLAPAGDEAAVTQVVVTGDDGPVDIGEAAVTVAPGGGVAVVDLAGLEPGRYTVGVRADVPVVAAATWQQRRDGEPLEGLTGVPSDRALVQATTPVGPAGTSLGVAGLRDAGALGLSVVDVAAAPGEPVAGRVELLDGSGRVLAETVFDAATGRPVSVPVADLLASADDAAADGAAPAQERAAVLRVLPTGDVPLHVGLRSTVDDPDGALVAATTVPGAPPAPVVVRLVREAVPGLLP</sequence>
<keyword evidence="2" id="KW-0472">Membrane</keyword>
<dbReference type="PANTHER" id="PTHR43685:SF3">
    <property type="entry name" value="SLR2126 PROTEIN"/>
    <property type="match status" value="1"/>
</dbReference>
<feature type="transmembrane region" description="Helical" evidence="2">
    <location>
        <begin position="1116"/>
        <end position="1137"/>
    </location>
</feature>
<protein>
    <submittedName>
        <fullName evidence="3">DUF5719 family protein</fullName>
    </submittedName>
</protein>
<feature type="transmembrane region" description="Helical" evidence="2">
    <location>
        <begin position="737"/>
        <end position="761"/>
    </location>
</feature>
<dbReference type="EMBL" id="JBHSLD010000006">
    <property type="protein sequence ID" value="MFC5380263.1"/>
    <property type="molecule type" value="Genomic_DNA"/>
</dbReference>
<keyword evidence="2" id="KW-0812">Transmembrane</keyword>
<dbReference type="Proteomes" id="UP001596122">
    <property type="component" value="Unassembled WGS sequence"/>
</dbReference>
<dbReference type="InterPro" id="IPR029044">
    <property type="entry name" value="Nucleotide-diphossugar_trans"/>
</dbReference>
<feature type="region of interest" description="Disordered" evidence="1">
    <location>
        <begin position="890"/>
        <end position="911"/>
    </location>
</feature>
<dbReference type="Gene3D" id="3.90.550.10">
    <property type="entry name" value="Spore Coat Polysaccharide Biosynthesis Protein SpsA, Chain A"/>
    <property type="match status" value="1"/>
</dbReference>
<dbReference type="InterPro" id="IPR043777">
    <property type="entry name" value="DUF5719"/>
</dbReference>
<dbReference type="Pfam" id="PF18986">
    <property type="entry name" value="DUF5719"/>
    <property type="match status" value="1"/>
</dbReference>